<reference evidence="2 3" key="1">
    <citation type="journal article" date="2019" name="Nat. Microbiol.">
        <title>Mediterranean grassland soil C-N compound turnover is dependent on rainfall and depth, and is mediated by genomically divergent microorganisms.</title>
        <authorList>
            <person name="Diamond S."/>
            <person name="Andeer P.F."/>
            <person name="Li Z."/>
            <person name="Crits-Christoph A."/>
            <person name="Burstein D."/>
            <person name="Anantharaman K."/>
            <person name="Lane K.R."/>
            <person name="Thomas B.C."/>
            <person name="Pan C."/>
            <person name="Northen T.R."/>
            <person name="Banfield J.F."/>
        </authorList>
    </citation>
    <scope>NUCLEOTIDE SEQUENCE [LARGE SCALE GENOMIC DNA]</scope>
    <source>
        <strain evidence="2">WS_9</strain>
    </source>
</reference>
<proteinExistence type="predicted"/>
<keyword evidence="1" id="KW-0472">Membrane</keyword>
<feature type="transmembrane region" description="Helical" evidence="1">
    <location>
        <begin position="15"/>
        <end position="34"/>
    </location>
</feature>
<protein>
    <submittedName>
        <fullName evidence="2">Uncharacterized protein</fullName>
    </submittedName>
</protein>
<evidence type="ECO:0000256" key="1">
    <source>
        <dbReference type="SAM" id="Phobius"/>
    </source>
</evidence>
<accession>A0A538TNL7</accession>
<dbReference type="Proteomes" id="UP000317691">
    <property type="component" value="Unassembled WGS sequence"/>
</dbReference>
<evidence type="ECO:0000313" key="2">
    <source>
        <dbReference type="EMBL" id="TMQ65223.1"/>
    </source>
</evidence>
<feature type="transmembrane region" description="Helical" evidence="1">
    <location>
        <begin position="225"/>
        <end position="243"/>
    </location>
</feature>
<feature type="transmembrane region" description="Helical" evidence="1">
    <location>
        <begin position="172"/>
        <end position="189"/>
    </location>
</feature>
<feature type="transmembrane region" description="Helical" evidence="1">
    <location>
        <begin position="195"/>
        <end position="213"/>
    </location>
</feature>
<name>A0A538TNL7_UNCEI</name>
<feature type="transmembrane region" description="Helical" evidence="1">
    <location>
        <begin position="46"/>
        <end position="68"/>
    </location>
</feature>
<sequence length="257" mass="26298">MTPGPRGGWAISRRLAALGIAAVAADLGGVFFKSPLGPPGVTAGDWIDALGTFVAIALYAWIAAGLAARERRPYPALAHIAAAAYAMGRGVHLAANSIHDMIDRTGGADPWGLVYLWDERVGHTMVDLARIGFAIVLVSLERPLGASGSAAGSGEAAGAAHAGATSGSGGRVALFVGALAYGFTYFASAVEGQTVPLALPFSLAFAVWGIGSAARGRALGPARSFFTGAAVVSLLLFAIWGIWQRGFPEFTHVGLIR</sequence>
<keyword evidence="1" id="KW-0812">Transmembrane</keyword>
<evidence type="ECO:0000313" key="3">
    <source>
        <dbReference type="Proteomes" id="UP000317691"/>
    </source>
</evidence>
<organism evidence="2 3">
    <name type="scientific">Eiseniibacteriota bacterium</name>
    <dbReference type="NCBI Taxonomy" id="2212470"/>
    <lineage>
        <taxon>Bacteria</taxon>
        <taxon>Candidatus Eiseniibacteriota</taxon>
    </lineage>
</organism>
<gene>
    <name evidence="2" type="ORF">E6K79_05510</name>
</gene>
<dbReference type="AlphaFoldDB" id="A0A538TNL7"/>
<comment type="caution">
    <text evidence="2">The sequence shown here is derived from an EMBL/GenBank/DDBJ whole genome shotgun (WGS) entry which is preliminary data.</text>
</comment>
<dbReference type="EMBL" id="VBOZ01000014">
    <property type="protein sequence ID" value="TMQ65223.1"/>
    <property type="molecule type" value="Genomic_DNA"/>
</dbReference>
<keyword evidence="1" id="KW-1133">Transmembrane helix</keyword>